<evidence type="ECO:0000259" key="1">
    <source>
        <dbReference type="PROSITE" id="PS51186"/>
    </source>
</evidence>
<protein>
    <submittedName>
        <fullName evidence="2">RimJ/RimL family protein N-acetyltransferase</fullName>
    </submittedName>
</protein>
<dbReference type="InterPro" id="IPR016181">
    <property type="entry name" value="Acyl_CoA_acyltransferase"/>
</dbReference>
<organism evidence="2 3">
    <name type="scientific">Lysinibacillus parviboronicapiens</name>
    <dbReference type="NCBI Taxonomy" id="436516"/>
    <lineage>
        <taxon>Bacteria</taxon>
        <taxon>Bacillati</taxon>
        <taxon>Bacillota</taxon>
        <taxon>Bacilli</taxon>
        <taxon>Bacillales</taxon>
        <taxon>Bacillaceae</taxon>
        <taxon>Lysinibacillus</taxon>
    </lineage>
</organism>
<dbReference type="Pfam" id="PF00583">
    <property type="entry name" value="Acetyltransf_1"/>
    <property type="match status" value="1"/>
</dbReference>
<name>A0ABV2PPG4_9BACI</name>
<evidence type="ECO:0000313" key="2">
    <source>
        <dbReference type="EMBL" id="MET4562860.1"/>
    </source>
</evidence>
<dbReference type="SUPFAM" id="SSF55729">
    <property type="entry name" value="Acyl-CoA N-acyltransferases (Nat)"/>
    <property type="match status" value="1"/>
</dbReference>
<accession>A0ABV2PPG4</accession>
<keyword evidence="3" id="KW-1185">Reference proteome</keyword>
<dbReference type="Gene3D" id="3.40.630.30">
    <property type="match status" value="1"/>
</dbReference>
<proteinExistence type="predicted"/>
<gene>
    <name evidence="2" type="ORF">ABIA69_004051</name>
</gene>
<dbReference type="Proteomes" id="UP001549363">
    <property type="component" value="Unassembled WGS sequence"/>
</dbReference>
<feature type="domain" description="N-acetyltransferase" evidence="1">
    <location>
        <begin position="7"/>
        <end position="159"/>
    </location>
</feature>
<dbReference type="EMBL" id="JBEPSB010000026">
    <property type="protein sequence ID" value="MET4562860.1"/>
    <property type="molecule type" value="Genomic_DNA"/>
</dbReference>
<dbReference type="PROSITE" id="PS51186">
    <property type="entry name" value="GNAT"/>
    <property type="match status" value="1"/>
</dbReference>
<dbReference type="InterPro" id="IPR000182">
    <property type="entry name" value="GNAT_dom"/>
</dbReference>
<comment type="caution">
    <text evidence="2">The sequence shown here is derived from an EMBL/GenBank/DDBJ whole genome shotgun (WGS) entry which is preliminary data.</text>
</comment>
<evidence type="ECO:0000313" key="3">
    <source>
        <dbReference type="Proteomes" id="UP001549363"/>
    </source>
</evidence>
<reference evidence="2 3" key="1">
    <citation type="submission" date="2024-06" db="EMBL/GenBank/DDBJ databases">
        <title>Sorghum-associated microbial communities from plants grown in Nebraska, USA.</title>
        <authorList>
            <person name="Schachtman D."/>
        </authorList>
    </citation>
    <scope>NUCLEOTIDE SEQUENCE [LARGE SCALE GENOMIC DNA]</scope>
    <source>
        <strain evidence="2 3">736</strain>
    </source>
</reference>
<sequence>MNRSSSVKLQHFAEKFLHDLENFDLPQQQIQFSALPKEILNTTDGQYRIVITHDEQAVGFFLLHATERVKDYSSNPKALLLTALTVDHKHQGMGFAKEGMLALSHFIKDFFPKYNEVVLVVNKKNIPAQNLYKKVGFVDTGIRKTGQIGEQILMSLLIT</sequence>
<dbReference type="RefSeq" id="WP_107924021.1">
    <property type="nucleotide sequence ID" value="NZ_CP073713.1"/>
</dbReference>